<dbReference type="AlphaFoldDB" id="A0A1I8J8I4"/>
<accession>A0A1I8J8I4</accession>
<keyword evidence="2" id="KW-0472">Membrane</keyword>
<evidence type="ECO:0000313" key="4">
    <source>
        <dbReference type="WBParaSite" id="maker-uti_cns_0046407-snap-gene-0.31-mRNA-1"/>
    </source>
</evidence>
<feature type="transmembrane region" description="Helical" evidence="2">
    <location>
        <begin position="12"/>
        <end position="31"/>
    </location>
</feature>
<protein>
    <submittedName>
        <fullName evidence="4">PLAT domain-containing protein</fullName>
    </submittedName>
</protein>
<feature type="coiled-coil region" evidence="1">
    <location>
        <begin position="56"/>
        <end position="83"/>
    </location>
</feature>
<keyword evidence="2" id="KW-1133">Transmembrane helix</keyword>
<organism evidence="3 4">
    <name type="scientific">Macrostomum lignano</name>
    <dbReference type="NCBI Taxonomy" id="282301"/>
    <lineage>
        <taxon>Eukaryota</taxon>
        <taxon>Metazoa</taxon>
        <taxon>Spiralia</taxon>
        <taxon>Lophotrochozoa</taxon>
        <taxon>Platyhelminthes</taxon>
        <taxon>Rhabditophora</taxon>
        <taxon>Macrostomorpha</taxon>
        <taxon>Macrostomida</taxon>
        <taxon>Macrostomidae</taxon>
        <taxon>Macrostomum</taxon>
    </lineage>
</organism>
<sequence>MKAQQEKSGASTMTLILYFLAVTSTKFVAIFNQKPARSICCLMSQCMERISNYPLRRAKRSAVESLQQRLKHAQASNDSLNGIVQCRGVSSDRLDSIVGWFKYEVSVSAQLTCNFEESLTKNLDLDQRLEFKCHLTQGWPASEVDCRIEVESWSPENSTLSIELVSWQRYYGGRLVCVTRRTCPAGSVCLGDLTADEAAVGAKLLYR</sequence>
<evidence type="ECO:0000256" key="1">
    <source>
        <dbReference type="SAM" id="Coils"/>
    </source>
</evidence>
<name>A0A1I8J8I4_9PLAT</name>
<proteinExistence type="predicted"/>
<keyword evidence="1" id="KW-0175">Coiled coil</keyword>
<reference evidence="4" key="1">
    <citation type="submission" date="2016-11" db="UniProtKB">
        <authorList>
            <consortium name="WormBaseParasite"/>
        </authorList>
    </citation>
    <scope>IDENTIFICATION</scope>
</reference>
<keyword evidence="3" id="KW-1185">Reference proteome</keyword>
<evidence type="ECO:0000256" key="2">
    <source>
        <dbReference type="SAM" id="Phobius"/>
    </source>
</evidence>
<dbReference type="WBParaSite" id="maker-uti_cns_0046407-snap-gene-0.31-mRNA-1">
    <property type="protein sequence ID" value="maker-uti_cns_0046407-snap-gene-0.31-mRNA-1"/>
    <property type="gene ID" value="maker-uti_cns_0046407-snap-gene-0.31"/>
</dbReference>
<dbReference type="Proteomes" id="UP000095280">
    <property type="component" value="Unplaced"/>
</dbReference>
<evidence type="ECO:0000313" key="3">
    <source>
        <dbReference type="Proteomes" id="UP000095280"/>
    </source>
</evidence>
<keyword evidence="2" id="KW-0812">Transmembrane</keyword>